<reference evidence="1 2" key="1">
    <citation type="submission" date="2015-11" db="EMBL/GenBank/DDBJ databases">
        <title>Expanding the genomic diversity of Burkholderia species for the development of highly accurate diagnostics.</title>
        <authorList>
            <person name="Sahl J."/>
            <person name="Keim P."/>
            <person name="Wagner D."/>
        </authorList>
    </citation>
    <scope>NUCLEOTIDE SEQUENCE [LARGE SCALE GENOMIC DNA]</scope>
    <source>
        <strain evidence="1 2">MSMB2036</strain>
    </source>
</reference>
<dbReference type="EMBL" id="LOXM01000185">
    <property type="protein sequence ID" value="KVG61607.1"/>
    <property type="molecule type" value="Genomic_DNA"/>
</dbReference>
<gene>
    <name evidence="1" type="ORF">WJ33_30975</name>
</gene>
<sequence length="68" mass="7825">MEFMFPFFLFHFAVHRGPVDQTDGHQFVAPVVTRLLTDLISILVAVNAFNVRGHRCNFIAYGREIAHH</sequence>
<name>A0A103R5I1_9BURK</name>
<evidence type="ECO:0000313" key="2">
    <source>
        <dbReference type="Proteomes" id="UP000064029"/>
    </source>
</evidence>
<dbReference type="Proteomes" id="UP000064029">
    <property type="component" value="Unassembled WGS sequence"/>
</dbReference>
<evidence type="ECO:0000313" key="1">
    <source>
        <dbReference type="EMBL" id="KVG61607.1"/>
    </source>
</evidence>
<comment type="caution">
    <text evidence="1">The sequence shown here is derived from an EMBL/GenBank/DDBJ whole genome shotgun (WGS) entry which is preliminary data.</text>
</comment>
<dbReference type="AlphaFoldDB" id="A0A103R5I1"/>
<accession>A0A103R5I1</accession>
<organism evidence="1 2">
    <name type="scientific">Burkholderia ubonensis</name>
    <dbReference type="NCBI Taxonomy" id="101571"/>
    <lineage>
        <taxon>Bacteria</taxon>
        <taxon>Pseudomonadati</taxon>
        <taxon>Pseudomonadota</taxon>
        <taxon>Betaproteobacteria</taxon>
        <taxon>Burkholderiales</taxon>
        <taxon>Burkholderiaceae</taxon>
        <taxon>Burkholderia</taxon>
        <taxon>Burkholderia cepacia complex</taxon>
    </lineage>
</organism>
<proteinExistence type="predicted"/>
<protein>
    <submittedName>
        <fullName evidence="1">Uncharacterized protein</fullName>
    </submittedName>
</protein>